<dbReference type="PANTHER" id="PTHR10202:SF13">
    <property type="entry name" value="PRESENILIN HOMOLOG"/>
    <property type="match status" value="1"/>
</dbReference>
<feature type="transmembrane region" description="Helical" evidence="8">
    <location>
        <begin position="303"/>
        <end position="321"/>
    </location>
</feature>
<keyword evidence="8" id="KW-0645">Protease</keyword>
<feature type="transmembrane region" description="Helical" evidence="8">
    <location>
        <begin position="245"/>
        <end position="262"/>
    </location>
</feature>
<feature type="transmembrane region" description="Helical" evidence="8">
    <location>
        <begin position="268"/>
        <end position="291"/>
    </location>
</feature>
<evidence type="ECO:0000256" key="1">
    <source>
        <dbReference type="ARBA" id="ARBA00008604"/>
    </source>
</evidence>
<keyword evidence="2 8" id="KW-0812">Transmembrane</keyword>
<dbReference type="EC" id="3.4.23.-" evidence="8"/>
<keyword evidence="5 8" id="KW-1133">Transmembrane helix</keyword>
<feature type="region of interest" description="Disordered" evidence="9">
    <location>
        <begin position="27"/>
        <end position="92"/>
    </location>
</feature>
<feature type="region of interest" description="Disordered" evidence="9">
    <location>
        <begin position="375"/>
        <end position="404"/>
    </location>
</feature>
<feature type="transmembrane region" description="Helical" evidence="8">
    <location>
        <begin position="186"/>
        <end position="204"/>
    </location>
</feature>
<dbReference type="GO" id="GO:0006509">
    <property type="term" value="P:membrane protein ectodomain proteolysis"/>
    <property type="evidence" value="ECO:0007669"/>
    <property type="project" value="TreeGrafter"/>
</dbReference>
<feature type="transmembrane region" description="Helical" evidence="8">
    <location>
        <begin position="464"/>
        <end position="486"/>
    </location>
</feature>
<evidence type="ECO:0000256" key="2">
    <source>
        <dbReference type="ARBA" id="ARBA00022692"/>
    </source>
</evidence>
<feature type="compositionally biased region" description="Polar residues" evidence="9">
    <location>
        <begin position="30"/>
        <end position="39"/>
    </location>
</feature>
<dbReference type="FunFam" id="1.10.472.100:FF:000001">
    <property type="entry name" value="Presenilin"/>
    <property type="match status" value="1"/>
</dbReference>
<keyword evidence="3 8" id="KW-0256">Endoplasmic reticulum</keyword>
<dbReference type="EMBL" id="BDGG01000002">
    <property type="protein sequence ID" value="GAU92788.1"/>
    <property type="molecule type" value="Genomic_DNA"/>
</dbReference>
<dbReference type="GO" id="GO:0042500">
    <property type="term" value="F:aspartic endopeptidase activity, intramembrane cleaving"/>
    <property type="evidence" value="ECO:0007669"/>
    <property type="project" value="InterPro"/>
</dbReference>
<dbReference type="PANTHER" id="PTHR10202">
    <property type="entry name" value="PRESENILIN"/>
    <property type="match status" value="1"/>
</dbReference>
<dbReference type="GO" id="GO:0000139">
    <property type="term" value="C:Golgi membrane"/>
    <property type="evidence" value="ECO:0007669"/>
    <property type="project" value="UniProtKB-SubCell"/>
</dbReference>
<proteinExistence type="inferred from homology"/>
<dbReference type="GO" id="GO:0034205">
    <property type="term" value="P:amyloid-beta formation"/>
    <property type="evidence" value="ECO:0007669"/>
    <property type="project" value="TreeGrafter"/>
</dbReference>
<comment type="subcellular location">
    <subcellularLocation>
        <location evidence="8">Endoplasmic reticulum membrane</location>
        <topology evidence="8">Multi-pass membrane protein</topology>
    </subcellularLocation>
    <subcellularLocation>
        <location evidence="8">Golgi apparatus membrane</location>
        <topology evidence="8">Multi-pass membrane protein</topology>
    </subcellularLocation>
</comment>
<evidence type="ECO:0000256" key="3">
    <source>
        <dbReference type="ARBA" id="ARBA00022824"/>
    </source>
</evidence>
<dbReference type="Pfam" id="PF01080">
    <property type="entry name" value="Presenilin"/>
    <property type="match status" value="1"/>
</dbReference>
<dbReference type="GO" id="GO:0016485">
    <property type="term" value="P:protein processing"/>
    <property type="evidence" value="ECO:0007669"/>
    <property type="project" value="InterPro"/>
</dbReference>
<dbReference type="PRINTS" id="PR01072">
    <property type="entry name" value="PRESENILIN"/>
</dbReference>
<name>A0A1D1V2V4_RAMVA</name>
<keyword evidence="11" id="KW-1185">Reference proteome</keyword>
<dbReference type="OrthoDB" id="20287at2759"/>
<comment type="subunit">
    <text evidence="8">Homodimer.</text>
</comment>
<comment type="function">
    <text evidence="8">Probable subunit of the gamma-secretase complex, an endoprotease complex that catalyzes the intramembrane cleavage of integral membrane proteins such as Notch receptors.</text>
</comment>
<dbReference type="InterPro" id="IPR042524">
    <property type="entry name" value="Presenilin_C"/>
</dbReference>
<evidence type="ECO:0000256" key="8">
    <source>
        <dbReference type="RuleBase" id="RU361148"/>
    </source>
</evidence>
<evidence type="ECO:0000256" key="9">
    <source>
        <dbReference type="SAM" id="MobiDB-lite"/>
    </source>
</evidence>
<feature type="transmembrane region" description="Helical" evidence="8">
    <location>
        <begin position="433"/>
        <end position="457"/>
    </location>
</feature>
<evidence type="ECO:0000256" key="7">
    <source>
        <dbReference type="ARBA" id="ARBA00023136"/>
    </source>
</evidence>
<comment type="domain">
    <text evidence="8">The PAL motif is required for normal active site conformation.</text>
</comment>
<dbReference type="SMART" id="SM00730">
    <property type="entry name" value="PSN"/>
    <property type="match status" value="1"/>
</dbReference>
<sequence>MNGQDNTYPDTIVVLNQSNVPRTVVRAMNPTESNINVDHSVQPHRSRRSRADATNSPPDPDNESREARRAARRAQTEAERTAAAAAAEEEEEEEEMKYGAEHVIKLFVPVAICMLVVVSVITSIEFYTERAGYLIYTPFHETSTDTGTKIWNSLANAGIMISVVIVMTVLLITLYKYRCYKFIQGWLIFSSLTLLFMFSFIFLGEVLRTYNIPIDQITVAILIWNFGCVGMVCIHWSGPLFLQQAYLIAVSALMALTFIKYLPDWTTWAVLVAISVWDLIAVLCPYGPLRILVETAQERNEPIFPGLIYTSSVIYAYTILLSDNPELRNSPAGPASITARPHAGADIERHTTNGEAAEVVASTTVATTVTRGALAAGSGGRAENAPAGPRRVPAPRPPVDPDLEEEERGIKLGLGDFIFYSILVGKASSYGDWTTTLACFIAILIGLCLTLLLLAMYRKALPALPISIIFGVVFYFSTSNFVTPFLEALSSQQIFL</sequence>
<keyword evidence="4 8" id="KW-0914">Notch signaling pathway</keyword>
<dbReference type="GO" id="GO:0070765">
    <property type="term" value="C:gamma-secretase complex"/>
    <property type="evidence" value="ECO:0007669"/>
    <property type="project" value="TreeGrafter"/>
</dbReference>
<gene>
    <name evidence="10" type="primary">RvY_04826-1</name>
    <name evidence="10" type="synonym">RvY_04826.1</name>
    <name evidence="10" type="ORF">RvY_04826</name>
</gene>
<dbReference type="Gene3D" id="1.10.472.100">
    <property type="entry name" value="Presenilin"/>
    <property type="match status" value="1"/>
</dbReference>
<evidence type="ECO:0000313" key="10">
    <source>
        <dbReference type="EMBL" id="GAU92788.1"/>
    </source>
</evidence>
<dbReference type="AlphaFoldDB" id="A0A1D1V2V4"/>
<feature type="compositionally biased region" description="Basic and acidic residues" evidence="9">
    <location>
        <begin position="62"/>
        <end position="80"/>
    </location>
</feature>
<protein>
    <recommendedName>
        <fullName evidence="8">Presenilin</fullName>
        <ecNumber evidence="8">3.4.23.-</ecNumber>
    </recommendedName>
</protein>
<feature type="transmembrane region" description="Helical" evidence="8">
    <location>
        <begin position="106"/>
        <end position="127"/>
    </location>
</feature>
<comment type="caution">
    <text evidence="10">The sequence shown here is derived from an EMBL/GenBank/DDBJ whole genome shotgun (WGS) entry which is preliminary data.</text>
</comment>
<comment type="similarity">
    <text evidence="1 8">Belongs to the peptidase A22A family.</text>
</comment>
<evidence type="ECO:0000313" key="11">
    <source>
        <dbReference type="Proteomes" id="UP000186922"/>
    </source>
</evidence>
<evidence type="ECO:0000256" key="5">
    <source>
        <dbReference type="ARBA" id="ARBA00022989"/>
    </source>
</evidence>
<dbReference type="GO" id="GO:0055074">
    <property type="term" value="P:calcium ion homeostasis"/>
    <property type="evidence" value="ECO:0007669"/>
    <property type="project" value="TreeGrafter"/>
</dbReference>
<accession>A0A1D1V2V4</accession>
<dbReference type="Proteomes" id="UP000186922">
    <property type="component" value="Unassembled WGS sequence"/>
</dbReference>
<dbReference type="STRING" id="947166.A0A1D1V2V4"/>
<reference evidence="10 11" key="1">
    <citation type="journal article" date="2016" name="Nat. Commun.">
        <title>Extremotolerant tardigrade genome and improved radiotolerance of human cultured cells by tardigrade-unique protein.</title>
        <authorList>
            <person name="Hashimoto T."/>
            <person name="Horikawa D.D."/>
            <person name="Saito Y."/>
            <person name="Kuwahara H."/>
            <person name="Kozuka-Hata H."/>
            <person name="Shin-I T."/>
            <person name="Minakuchi Y."/>
            <person name="Ohishi K."/>
            <person name="Motoyama A."/>
            <person name="Aizu T."/>
            <person name="Enomoto A."/>
            <person name="Kondo K."/>
            <person name="Tanaka S."/>
            <person name="Hara Y."/>
            <person name="Koshikawa S."/>
            <person name="Sagara H."/>
            <person name="Miura T."/>
            <person name="Yokobori S."/>
            <person name="Miyagawa K."/>
            <person name="Suzuki Y."/>
            <person name="Kubo T."/>
            <person name="Oyama M."/>
            <person name="Kohara Y."/>
            <person name="Fujiyama A."/>
            <person name="Arakawa K."/>
            <person name="Katayama T."/>
            <person name="Toyoda A."/>
            <person name="Kunieda T."/>
        </authorList>
    </citation>
    <scope>NUCLEOTIDE SEQUENCE [LARGE SCALE GENOMIC DNA]</scope>
    <source>
        <strain evidence="10 11">YOKOZUNA-1</strain>
    </source>
</reference>
<dbReference type="InterPro" id="IPR006639">
    <property type="entry name" value="Preselin/SPP"/>
</dbReference>
<keyword evidence="6 8" id="KW-0333">Golgi apparatus</keyword>
<dbReference type="InterPro" id="IPR001108">
    <property type="entry name" value="Peptidase_A22A"/>
</dbReference>
<feature type="transmembrane region" description="Helical" evidence="8">
    <location>
        <begin position="216"/>
        <end position="238"/>
    </location>
</feature>
<evidence type="ECO:0000256" key="4">
    <source>
        <dbReference type="ARBA" id="ARBA00022976"/>
    </source>
</evidence>
<dbReference type="GO" id="GO:0007219">
    <property type="term" value="P:Notch signaling pathway"/>
    <property type="evidence" value="ECO:0007669"/>
    <property type="project" value="UniProtKB-KW"/>
</dbReference>
<dbReference type="GO" id="GO:0005789">
    <property type="term" value="C:endoplasmic reticulum membrane"/>
    <property type="evidence" value="ECO:0007669"/>
    <property type="project" value="UniProtKB-SubCell"/>
</dbReference>
<feature type="transmembrane region" description="Helical" evidence="8">
    <location>
        <begin position="154"/>
        <end position="174"/>
    </location>
</feature>
<evidence type="ECO:0000256" key="6">
    <source>
        <dbReference type="ARBA" id="ARBA00023034"/>
    </source>
</evidence>
<keyword evidence="8" id="KW-0378">Hydrolase</keyword>
<keyword evidence="7 8" id="KW-0472">Membrane</keyword>
<feature type="compositionally biased region" description="Low complexity" evidence="9">
    <location>
        <begin position="375"/>
        <end position="391"/>
    </location>
</feature>
<organism evidence="10 11">
    <name type="scientific">Ramazzottius varieornatus</name>
    <name type="common">Water bear</name>
    <name type="synonym">Tardigrade</name>
    <dbReference type="NCBI Taxonomy" id="947166"/>
    <lineage>
        <taxon>Eukaryota</taxon>
        <taxon>Metazoa</taxon>
        <taxon>Ecdysozoa</taxon>
        <taxon>Tardigrada</taxon>
        <taxon>Eutardigrada</taxon>
        <taxon>Parachela</taxon>
        <taxon>Hypsibioidea</taxon>
        <taxon>Ramazzottiidae</taxon>
        <taxon>Ramazzottius</taxon>
    </lineage>
</organism>